<dbReference type="SUPFAM" id="SSF53383">
    <property type="entry name" value="PLP-dependent transferases"/>
    <property type="match status" value="1"/>
</dbReference>
<name>A0A1Y6B6Y7_9BACT</name>
<evidence type="ECO:0000256" key="1">
    <source>
        <dbReference type="ARBA" id="ARBA00001933"/>
    </source>
</evidence>
<evidence type="ECO:0000313" key="10">
    <source>
        <dbReference type="Proteomes" id="UP000192907"/>
    </source>
</evidence>
<comment type="cofactor">
    <cofactor evidence="1 5 7">
        <name>pyridoxal 5'-phosphate</name>
        <dbReference type="ChEBI" id="CHEBI:597326"/>
    </cofactor>
</comment>
<dbReference type="GO" id="GO:0019265">
    <property type="term" value="P:glycine biosynthetic process, by transamination of glyoxylate"/>
    <property type="evidence" value="ECO:0007669"/>
    <property type="project" value="TreeGrafter"/>
</dbReference>
<dbReference type="STRING" id="1513793.SAMN06296036_101157"/>
<evidence type="ECO:0000256" key="4">
    <source>
        <dbReference type="PIRSR" id="PIRSR000524-1"/>
    </source>
</evidence>
<dbReference type="InterPro" id="IPR000192">
    <property type="entry name" value="Aminotrans_V_dom"/>
</dbReference>
<comment type="similarity">
    <text evidence="2 6">Belongs to the class-V pyridoxal-phosphate-dependent aminotransferase family.</text>
</comment>
<dbReference type="RefSeq" id="WP_132314710.1">
    <property type="nucleotide sequence ID" value="NZ_FWZT01000001.1"/>
</dbReference>
<dbReference type="InterPro" id="IPR015424">
    <property type="entry name" value="PyrdxlP-dep_Trfase"/>
</dbReference>
<keyword evidence="9" id="KW-0808">Transferase</keyword>
<dbReference type="Proteomes" id="UP000192907">
    <property type="component" value="Unassembled WGS sequence"/>
</dbReference>
<dbReference type="GO" id="GO:0004760">
    <property type="term" value="F:L-serine-pyruvate transaminase activity"/>
    <property type="evidence" value="ECO:0007669"/>
    <property type="project" value="TreeGrafter"/>
</dbReference>
<dbReference type="Gene3D" id="3.90.1150.10">
    <property type="entry name" value="Aspartate Aminotransferase, domain 1"/>
    <property type="match status" value="1"/>
</dbReference>
<feature type="binding site" evidence="4">
    <location>
        <position position="337"/>
    </location>
    <ligand>
        <name>substrate</name>
    </ligand>
</feature>
<evidence type="ECO:0000256" key="3">
    <source>
        <dbReference type="ARBA" id="ARBA00022898"/>
    </source>
</evidence>
<dbReference type="PANTHER" id="PTHR21152:SF40">
    <property type="entry name" value="ALANINE--GLYOXYLATE AMINOTRANSFERASE"/>
    <property type="match status" value="1"/>
</dbReference>
<feature type="modified residue" description="N6-(pyridoxal phosphate)lysine" evidence="5">
    <location>
        <position position="196"/>
    </location>
</feature>
<keyword evidence="10" id="KW-1185">Reference proteome</keyword>
<evidence type="ECO:0000259" key="8">
    <source>
        <dbReference type="Pfam" id="PF00266"/>
    </source>
</evidence>
<dbReference type="PANTHER" id="PTHR21152">
    <property type="entry name" value="AMINOTRANSFERASE CLASS V"/>
    <property type="match status" value="1"/>
</dbReference>
<dbReference type="GO" id="GO:0008453">
    <property type="term" value="F:alanine-glyoxylate transaminase activity"/>
    <property type="evidence" value="ECO:0007669"/>
    <property type="project" value="TreeGrafter"/>
</dbReference>
<keyword evidence="3 5" id="KW-0663">Pyridoxal phosphate</keyword>
<gene>
    <name evidence="9" type="ORF">SAMN06296036_101157</name>
</gene>
<dbReference type="Pfam" id="PF00266">
    <property type="entry name" value="Aminotran_5"/>
    <property type="match status" value="1"/>
</dbReference>
<dbReference type="InterPro" id="IPR020578">
    <property type="entry name" value="Aminotrans_V_PyrdxlP_BS"/>
</dbReference>
<evidence type="ECO:0000256" key="7">
    <source>
        <dbReference type="RuleBase" id="RU004504"/>
    </source>
</evidence>
<organism evidence="9 10">
    <name type="scientific">Pseudobacteriovorax antillogorgiicola</name>
    <dbReference type="NCBI Taxonomy" id="1513793"/>
    <lineage>
        <taxon>Bacteria</taxon>
        <taxon>Pseudomonadati</taxon>
        <taxon>Bdellovibrionota</taxon>
        <taxon>Oligoflexia</taxon>
        <taxon>Oligoflexales</taxon>
        <taxon>Pseudobacteriovoracaceae</taxon>
        <taxon>Pseudobacteriovorax</taxon>
    </lineage>
</organism>
<dbReference type="OrthoDB" id="5289203at2"/>
<protein>
    <submittedName>
        <fullName evidence="9">Aspartate aminotransferase</fullName>
    </submittedName>
</protein>
<feature type="domain" description="Aminotransferase class V" evidence="8">
    <location>
        <begin position="31"/>
        <end position="328"/>
    </location>
</feature>
<evidence type="ECO:0000256" key="6">
    <source>
        <dbReference type="RuleBase" id="RU004075"/>
    </source>
</evidence>
<proteinExistence type="inferred from homology"/>
<dbReference type="InterPro" id="IPR015422">
    <property type="entry name" value="PyrdxlP-dep_Trfase_small"/>
</dbReference>
<dbReference type="AlphaFoldDB" id="A0A1Y6B6Y7"/>
<dbReference type="PIRSF" id="PIRSF000524">
    <property type="entry name" value="SPT"/>
    <property type="match status" value="1"/>
</dbReference>
<dbReference type="InterPro" id="IPR015421">
    <property type="entry name" value="PyrdxlP-dep_Trfase_major"/>
</dbReference>
<dbReference type="PROSITE" id="PS00595">
    <property type="entry name" value="AA_TRANSFER_CLASS_5"/>
    <property type="match status" value="1"/>
</dbReference>
<sequence>MRSLPPIRNRLFCPGPTPVPAESSLAGLETTLYHRSSEFKAEVLQARKGLQPFFQSPEDPLILTSSGSGAMESAMVNLTGEGDPIIAINGGKFGERWTKLGQAYGCQVKEMRLTWGETVDLDALKTLIQETPGLKAVFVQANETSTGVAHPIQDIADLVHKESDALLVVDAVSALVAHHIPMTDWGIDCLLSGSQKGFGTPAGLAFIALSDRAWGRLSSRRRFYFDLDRERKGQESGTTAWTPATSLIRSLNVSLIKLNDIGVEACDQYHRTAAEACREASATWGLSLFSKSHHSQALTAVALPAEVDGVALLKHAKERYGAMFAGGQDQAKGKIVRIAHLGLFDMFDLLAGLTALEYTLKDFHVIEELGQGVAAAMTRLHQP</sequence>
<evidence type="ECO:0000313" key="9">
    <source>
        <dbReference type="EMBL" id="SME88471.1"/>
    </source>
</evidence>
<evidence type="ECO:0000256" key="5">
    <source>
        <dbReference type="PIRSR" id="PIRSR000524-50"/>
    </source>
</evidence>
<dbReference type="InterPro" id="IPR024169">
    <property type="entry name" value="SP_NH2Trfase/AEP_transaminase"/>
</dbReference>
<reference evidence="10" key="1">
    <citation type="submission" date="2017-04" db="EMBL/GenBank/DDBJ databases">
        <authorList>
            <person name="Varghese N."/>
            <person name="Submissions S."/>
        </authorList>
    </citation>
    <scope>NUCLEOTIDE SEQUENCE [LARGE SCALE GENOMIC DNA]</scope>
    <source>
        <strain evidence="10">RKEM611</strain>
    </source>
</reference>
<dbReference type="Gene3D" id="3.40.640.10">
    <property type="entry name" value="Type I PLP-dependent aspartate aminotransferase-like (Major domain)"/>
    <property type="match status" value="1"/>
</dbReference>
<accession>A0A1Y6B6Y7</accession>
<evidence type="ECO:0000256" key="2">
    <source>
        <dbReference type="ARBA" id="ARBA00009236"/>
    </source>
</evidence>
<keyword evidence="9" id="KW-0032">Aminotransferase</keyword>
<dbReference type="EMBL" id="FWZT01000001">
    <property type="protein sequence ID" value="SME88471.1"/>
    <property type="molecule type" value="Genomic_DNA"/>
</dbReference>